<organism evidence="1 2">
    <name type="scientific">Malus domestica</name>
    <name type="common">Apple</name>
    <name type="synonym">Pyrus malus</name>
    <dbReference type="NCBI Taxonomy" id="3750"/>
    <lineage>
        <taxon>Eukaryota</taxon>
        <taxon>Viridiplantae</taxon>
        <taxon>Streptophyta</taxon>
        <taxon>Embryophyta</taxon>
        <taxon>Tracheophyta</taxon>
        <taxon>Spermatophyta</taxon>
        <taxon>Magnoliopsida</taxon>
        <taxon>eudicotyledons</taxon>
        <taxon>Gunneridae</taxon>
        <taxon>Pentapetalae</taxon>
        <taxon>rosids</taxon>
        <taxon>fabids</taxon>
        <taxon>Rosales</taxon>
        <taxon>Rosaceae</taxon>
        <taxon>Amygdaloideae</taxon>
        <taxon>Maleae</taxon>
        <taxon>Malus</taxon>
    </lineage>
</organism>
<comment type="caution">
    <text evidence="1">The sequence shown here is derived from an EMBL/GenBank/DDBJ whole genome shotgun (WGS) entry which is preliminary data.</text>
</comment>
<evidence type="ECO:0000313" key="1">
    <source>
        <dbReference type="EMBL" id="RXH98669.1"/>
    </source>
</evidence>
<reference evidence="1 2" key="1">
    <citation type="submission" date="2018-10" db="EMBL/GenBank/DDBJ databases">
        <title>A high-quality apple genome assembly.</title>
        <authorList>
            <person name="Hu J."/>
        </authorList>
    </citation>
    <scope>NUCLEOTIDE SEQUENCE [LARGE SCALE GENOMIC DNA]</scope>
    <source>
        <strain evidence="2">cv. HFTH1</strain>
        <tissue evidence="1">Young leaf</tissue>
    </source>
</reference>
<gene>
    <name evidence="1" type="ORF">DVH24_010994</name>
</gene>
<keyword evidence="2" id="KW-1185">Reference proteome</keyword>
<protein>
    <submittedName>
        <fullName evidence="1">Uncharacterized protein</fullName>
    </submittedName>
</protein>
<sequence>MQQAGRTWTVLICEPAQHGHSEAASSFLFEMIRKASVRPNELTFTGVLVLEHKQFEMAEPVVEQVKAKRENDGEVYSPLEFVCFGWEVRGCRKSEEFNGQPTCKEDRGI</sequence>
<dbReference type="EMBL" id="RDQH01000331">
    <property type="protein sequence ID" value="RXH98669.1"/>
    <property type="molecule type" value="Genomic_DNA"/>
</dbReference>
<dbReference type="AlphaFoldDB" id="A0A498JRV1"/>
<accession>A0A498JRV1</accession>
<dbReference type="Proteomes" id="UP000290289">
    <property type="component" value="Chromosome 5"/>
</dbReference>
<evidence type="ECO:0000313" key="2">
    <source>
        <dbReference type="Proteomes" id="UP000290289"/>
    </source>
</evidence>
<proteinExistence type="predicted"/>
<name>A0A498JRV1_MALDO</name>
<dbReference type="STRING" id="3750.A0A498JRV1"/>